<keyword evidence="1" id="KW-1133">Transmembrane helix</keyword>
<proteinExistence type="predicted"/>
<keyword evidence="1" id="KW-0812">Transmembrane</keyword>
<dbReference type="EMBL" id="FNEM01000018">
    <property type="protein sequence ID" value="SDK08272.1"/>
    <property type="molecule type" value="Genomic_DNA"/>
</dbReference>
<name>A0A1G8YZJ0_9GAMM</name>
<dbReference type="RefSeq" id="WP_143026665.1">
    <property type="nucleotide sequence ID" value="NZ_FNEM01000018.1"/>
</dbReference>
<gene>
    <name evidence="2" type="ORF">SAMN04488540_11887</name>
</gene>
<evidence type="ECO:0000313" key="2">
    <source>
        <dbReference type="EMBL" id="SDK08272.1"/>
    </source>
</evidence>
<feature type="transmembrane region" description="Helical" evidence="1">
    <location>
        <begin position="331"/>
        <end position="351"/>
    </location>
</feature>
<keyword evidence="1" id="KW-0472">Membrane</keyword>
<accession>A0A1G8YZJ0</accession>
<sequence>MLKYIFSSFSLTALTFSVVIFSSVHLEVDSFSKVAYLLYFVPVVLEVCLMGQHYGILKGGISSDGSVNKLDRRKLSLGLLVCFLITFYFYESDGLSCLFVFLSCLAFTCLRFAAAYFRVLGMPTLAVFSERSVQLSVSFIFILALIYGLDNFYLELALLFVAALFFILTMNFNPKCSVLKNSSWVARTDTIYELNMLVTIGSMLLVRSIDKLLVSSFFESVDFAKFVILFQMYLPFPIVAGVIFQYYMPILSKKRLVSFKKKFVTPVVIVSIACWFVFSKLAFIICDFIYDGKYQFTNIEVNLIIAAGILYILYQPFALVIVSVANNKQLLSLNLLNIIPIVIYLVLIALGSDKGSLLFVVSGFLLFWITKLIIGISLTVRVEKFRWV</sequence>
<feature type="transmembrane region" description="Helical" evidence="1">
    <location>
        <begin position="36"/>
        <end position="54"/>
    </location>
</feature>
<feature type="transmembrane region" description="Helical" evidence="1">
    <location>
        <begin position="98"/>
        <end position="120"/>
    </location>
</feature>
<feature type="transmembrane region" description="Helical" evidence="1">
    <location>
        <begin position="132"/>
        <end position="149"/>
    </location>
</feature>
<evidence type="ECO:0000313" key="3">
    <source>
        <dbReference type="Proteomes" id="UP000199527"/>
    </source>
</evidence>
<feature type="transmembrane region" description="Helical" evidence="1">
    <location>
        <begin position="302"/>
        <end position="324"/>
    </location>
</feature>
<keyword evidence="3" id="KW-1185">Reference proteome</keyword>
<feature type="transmembrane region" description="Helical" evidence="1">
    <location>
        <begin position="155"/>
        <end position="172"/>
    </location>
</feature>
<dbReference type="AlphaFoldDB" id="A0A1G8YZJ0"/>
<reference evidence="3" key="1">
    <citation type="submission" date="2016-10" db="EMBL/GenBank/DDBJ databases">
        <authorList>
            <person name="Varghese N."/>
            <person name="Submissions S."/>
        </authorList>
    </citation>
    <scope>NUCLEOTIDE SEQUENCE [LARGE SCALE GENOMIC DNA]</scope>
    <source>
        <strain evidence="3">DSM 23317</strain>
    </source>
</reference>
<feature type="transmembrane region" description="Helical" evidence="1">
    <location>
        <begin position="75"/>
        <end position="92"/>
    </location>
</feature>
<feature type="transmembrane region" description="Helical" evidence="1">
    <location>
        <begin position="226"/>
        <end position="247"/>
    </location>
</feature>
<feature type="transmembrane region" description="Helical" evidence="1">
    <location>
        <begin position="184"/>
        <end position="206"/>
    </location>
</feature>
<feature type="transmembrane region" description="Helical" evidence="1">
    <location>
        <begin position="267"/>
        <end position="290"/>
    </location>
</feature>
<protein>
    <submittedName>
        <fullName evidence="2">Uncharacterized protein</fullName>
    </submittedName>
</protein>
<organism evidence="2 3">
    <name type="scientific">Ferrimonas sediminum</name>
    <dbReference type="NCBI Taxonomy" id="718193"/>
    <lineage>
        <taxon>Bacteria</taxon>
        <taxon>Pseudomonadati</taxon>
        <taxon>Pseudomonadota</taxon>
        <taxon>Gammaproteobacteria</taxon>
        <taxon>Alteromonadales</taxon>
        <taxon>Ferrimonadaceae</taxon>
        <taxon>Ferrimonas</taxon>
    </lineage>
</organism>
<feature type="transmembrane region" description="Helical" evidence="1">
    <location>
        <begin position="357"/>
        <end position="380"/>
    </location>
</feature>
<evidence type="ECO:0000256" key="1">
    <source>
        <dbReference type="SAM" id="Phobius"/>
    </source>
</evidence>
<dbReference type="Proteomes" id="UP000199527">
    <property type="component" value="Unassembled WGS sequence"/>
</dbReference>